<name>A0ABX6DMZ4_KLUIN</name>
<evidence type="ECO:0000313" key="3">
    <source>
        <dbReference type="Proteomes" id="UP000344450"/>
    </source>
</evidence>
<reference evidence="2 3" key="1">
    <citation type="submission" date="2019-10" db="EMBL/GenBank/DDBJ databases">
        <title>Complete genome sequencing of drug resistant plasmids in Kluyvera intermedia.</title>
        <authorList>
            <person name="Ke C."/>
            <person name="Jian S."/>
        </authorList>
    </citation>
    <scope>NUCLEOTIDE SEQUENCE [LARGE SCALE GENOMIC DNA]</scope>
    <source>
        <strain evidence="2 3">N2-1</strain>
    </source>
</reference>
<dbReference type="EMBL" id="CP045845">
    <property type="protein sequence ID" value="QGH29819.1"/>
    <property type="molecule type" value="Genomic_DNA"/>
</dbReference>
<accession>A0ABX6DMZ4</accession>
<evidence type="ECO:0000256" key="1">
    <source>
        <dbReference type="SAM" id="SignalP"/>
    </source>
</evidence>
<evidence type="ECO:0008006" key="4">
    <source>
        <dbReference type="Google" id="ProtNLM"/>
    </source>
</evidence>
<proteinExistence type="predicted"/>
<dbReference type="RefSeq" id="WP_153742715.1">
    <property type="nucleotide sequence ID" value="NZ_CP045843.1"/>
</dbReference>
<protein>
    <recommendedName>
        <fullName evidence="4">Type 1 fimbrial protein</fullName>
    </recommendedName>
</protein>
<feature type="chain" id="PRO_5045225998" description="Type 1 fimbrial protein" evidence="1">
    <location>
        <begin position="23"/>
        <end position="102"/>
    </location>
</feature>
<dbReference type="GeneID" id="91972571"/>
<feature type="signal peptide" evidence="1">
    <location>
        <begin position="1"/>
        <end position="22"/>
    </location>
</feature>
<dbReference type="Proteomes" id="UP000344450">
    <property type="component" value="Chromosome"/>
</dbReference>
<keyword evidence="3" id="KW-1185">Reference proteome</keyword>
<keyword evidence="1" id="KW-0732">Signal</keyword>
<sequence length="102" mass="11091">MKTVRIMCLAAIGLMFTTVAQAKNQSNSGTIHFVGEIVEGGCGTTLQRSQIQLSCYRQGTVSTQHVAVNPNNHDYSLKNIATVSQRSLPGHPELQEVTISYL</sequence>
<organism evidence="2 3">
    <name type="scientific">Kluyvera intermedia</name>
    <name type="common">Enterobacter intermedius</name>
    <dbReference type="NCBI Taxonomy" id="61648"/>
    <lineage>
        <taxon>Bacteria</taxon>
        <taxon>Pseudomonadati</taxon>
        <taxon>Pseudomonadota</taxon>
        <taxon>Gammaproteobacteria</taxon>
        <taxon>Enterobacterales</taxon>
        <taxon>Enterobacteriaceae</taxon>
        <taxon>Kluyvera</taxon>
    </lineage>
</organism>
<gene>
    <name evidence="2" type="ORF">GHC21_09170</name>
</gene>
<evidence type="ECO:0000313" key="2">
    <source>
        <dbReference type="EMBL" id="QGH29819.1"/>
    </source>
</evidence>